<dbReference type="Proteomes" id="UP000616143">
    <property type="component" value="Unassembled WGS sequence"/>
</dbReference>
<dbReference type="AlphaFoldDB" id="A0A348B0G6"/>
<reference evidence="1" key="3">
    <citation type="journal article" date="2019" name="BMC Res. Notes">
        <title>Complete genome sequence of the Sulfodiicoccus acidiphilus strain HS-1T, the first crenarchaeon that lacks polB3, isolated from an acidic hot spring in Ohwaku-dani, Hakone, Japan.</title>
        <authorList>
            <person name="Sakai H.D."/>
            <person name="Kurosawa N."/>
        </authorList>
    </citation>
    <scope>NUCLEOTIDE SEQUENCE</scope>
    <source>
        <strain evidence="1">HS-1</strain>
    </source>
</reference>
<dbReference type="KEGG" id="sacd:HS1genome_0057"/>
<dbReference type="RefSeq" id="WP_126449003.1">
    <property type="nucleotide sequence ID" value="NZ_AP018553.1"/>
</dbReference>
<accession>A0A348B0G6</accession>
<evidence type="ECO:0000313" key="1">
    <source>
        <dbReference type="EMBL" id="BBD71668.1"/>
    </source>
</evidence>
<reference evidence="3" key="2">
    <citation type="submission" date="2018-04" db="EMBL/GenBank/DDBJ databases">
        <title>Complete genome sequence of Sulfodiicoccus acidiphilus strain HS-1.</title>
        <authorList>
            <person name="Sakai H.D."/>
            <person name="Kurosawa N."/>
        </authorList>
    </citation>
    <scope>NUCLEOTIDE SEQUENCE [LARGE SCALE GENOMIC DNA]</scope>
    <source>
        <strain evidence="3">HS-1</strain>
    </source>
</reference>
<dbReference type="Proteomes" id="UP000276741">
    <property type="component" value="Chromosome"/>
</dbReference>
<evidence type="ECO:0000313" key="2">
    <source>
        <dbReference type="EMBL" id="GGT86732.1"/>
    </source>
</evidence>
<reference evidence="2" key="1">
    <citation type="journal article" date="2014" name="Int. J. Syst. Evol. Microbiol.">
        <title>Complete genome sequence of Corynebacterium casei LMG S-19264T (=DSM 44701T), isolated from a smear-ripened cheese.</title>
        <authorList>
            <consortium name="US DOE Joint Genome Institute (JGI-PGF)"/>
            <person name="Walter F."/>
            <person name="Albersmeier A."/>
            <person name="Kalinowski J."/>
            <person name="Ruckert C."/>
        </authorList>
    </citation>
    <scope>NUCLEOTIDE SEQUENCE</scope>
    <source>
        <strain evidence="2">JCM 31740</strain>
    </source>
</reference>
<proteinExistence type="predicted"/>
<organism evidence="1 3">
    <name type="scientific">Sulfodiicoccus acidiphilus</name>
    <dbReference type="NCBI Taxonomy" id="1670455"/>
    <lineage>
        <taxon>Archaea</taxon>
        <taxon>Thermoproteota</taxon>
        <taxon>Thermoprotei</taxon>
        <taxon>Sulfolobales</taxon>
        <taxon>Sulfolobaceae</taxon>
        <taxon>Sulfodiicoccus</taxon>
    </lineage>
</organism>
<protein>
    <submittedName>
        <fullName evidence="1">Uncharacterized protein</fullName>
    </submittedName>
</protein>
<sequence>MISRTGPNGITVDKLIELMIPLETRESVLKSLEELVFGGYVDVLGESGSVRVVASKSVRTSMVALELHKLIIVKKLQSLRSSVESKQENEAKKCIKELSEALGNAFLSLSGETPELTIPELLELIRPIRDRLGSVMGSEQTLPLDLLKELIGLVSKYKGDTEAKILENILQKEQHVRDA</sequence>
<name>A0A348B0G6_9CREN</name>
<dbReference type="EMBL" id="BMQS01000001">
    <property type="protein sequence ID" value="GGT86732.1"/>
    <property type="molecule type" value="Genomic_DNA"/>
</dbReference>
<dbReference type="GeneID" id="38665544"/>
<evidence type="ECO:0000313" key="3">
    <source>
        <dbReference type="Proteomes" id="UP000276741"/>
    </source>
</evidence>
<gene>
    <name evidence="2" type="ORF">GCM10007116_00890</name>
    <name evidence="1" type="ORF">HS1genome_0057</name>
</gene>
<dbReference type="EMBL" id="AP018553">
    <property type="protein sequence ID" value="BBD71668.1"/>
    <property type="molecule type" value="Genomic_DNA"/>
</dbReference>
<reference evidence="2" key="4">
    <citation type="submission" date="2020-09" db="EMBL/GenBank/DDBJ databases">
        <authorList>
            <person name="Sun Q."/>
            <person name="Ohkuma M."/>
        </authorList>
    </citation>
    <scope>NUCLEOTIDE SEQUENCE</scope>
    <source>
        <strain evidence="2">JCM 31740</strain>
    </source>
</reference>
<keyword evidence="3" id="KW-1185">Reference proteome</keyword>